<accession>A0A8H7TEX3</accession>
<dbReference type="SUPFAM" id="SSF81333">
    <property type="entry name" value="F1F0 ATP synthase subunit C"/>
    <property type="match status" value="1"/>
</dbReference>
<gene>
    <name evidence="13" type="ORF">IFR04_008997</name>
</gene>
<dbReference type="Gene3D" id="1.20.120.610">
    <property type="entry name" value="lithium bound rotor ring of v- atpase"/>
    <property type="match status" value="1"/>
</dbReference>
<comment type="function">
    <text evidence="9">Proton-conducting pore forming subunit of the V0 complex of vacuolar(H+)-ATPase (V-ATPase), a multisubunit enzyme composed of a peripheral complex (V1) that hydrolyzes ATP and a membrane integral complex (V0) that translocates protons. V-ATPase is responsible for acidifying and maintaining the pH of intracellular compartments.</text>
</comment>
<dbReference type="GO" id="GO:0033179">
    <property type="term" value="C:proton-transporting V-type ATPase, V0 domain"/>
    <property type="evidence" value="ECO:0007669"/>
    <property type="project" value="InterPro"/>
</dbReference>
<evidence type="ECO:0000256" key="4">
    <source>
        <dbReference type="ARBA" id="ARBA00022692"/>
    </source>
</evidence>
<dbReference type="CDD" id="cd18175">
    <property type="entry name" value="ATP-synt_Vo_c_ATP6C_rpt1"/>
    <property type="match status" value="1"/>
</dbReference>
<organism evidence="13 14">
    <name type="scientific">Cadophora malorum</name>
    <dbReference type="NCBI Taxonomy" id="108018"/>
    <lineage>
        <taxon>Eukaryota</taxon>
        <taxon>Fungi</taxon>
        <taxon>Dikarya</taxon>
        <taxon>Ascomycota</taxon>
        <taxon>Pezizomycotina</taxon>
        <taxon>Leotiomycetes</taxon>
        <taxon>Helotiales</taxon>
        <taxon>Ploettnerulaceae</taxon>
        <taxon>Cadophora</taxon>
    </lineage>
</organism>
<dbReference type="FunFam" id="1.20.120.610:FF:000001">
    <property type="entry name" value="V-type proton ATPase proteolipid subunit"/>
    <property type="match status" value="1"/>
</dbReference>
<dbReference type="Proteomes" id="UP000664132">
    <property type="component" value="Unassembled WGS sequence"/>
</dbReference>
<comment type="function">
    <text evidence="11">Proton-conducting pore forming of the V0 complex of vacuolar(H+)-ATPase (V-ATPase), a multisubunit enzyme composed of a peripheral complex (V1) that hydrolyzes ATP and a membrane integral complex (V0) that translocates protons. V-ATPase is responsible for acidifying and maintaining the pH of intracellular compartments.</text>
</comment>
<dbReference type="PRINTS" id="PR00122">
    <property type="entry name" value="VACATPASE"/>
</dbReference>
<reference evidence="13" key="1">
    <citation type="submission" date="2021-02" db="EMBL/GenBank/DDBJ databases">
        <title>Genome sequence Cadophora malorum strain M34.</title>
        <authorList>
            <person name="Stefanovic E."/>
            <person name="Vu D."/>
            <person name="Scully C."/>
            <person name="Dijksterhuis J."/>
            <person name="Roader J."/>
            <person name="Houbraken J."/>
        </authorList>
    </citation>
    <scope>NUCLEOTIDE SEQUENCE</scope>
    <source>
        <strain evidence="13">M34</strain>
    </source>
</reference>
<keyword evidence="3 11" id="KW-0813">Transport</keyword>
<feature type="transmembrane region" description="Helical" evidence="11">
    <location>
        <begin position="95"/>
        <end position="115"/>
    </location>
</feature>
<evidence type="ECO:0000256" key="3">
    <source>
        <dbReference type="ARBA" id="ARBA00022448"/>
    </source>
</evidence>
<comment type="subcellular location">
    <subcellularLocation>
        <location evidence="1 11">Vacuole membrane</location>
        <topology evidence="1 11">Multi-pass membrane protein</topology>
    </subcellularLocation>
</comment>
<dbReference type="GO" id="GO:0046961">
    <property type="term" value="F:proton-transporting ATPase activity, rotational mechanism"/>
    <property type="evidence" value="ECO:0007669"/>
    <property type="project" value="InterPro"/>
</dbReference>
<proteinExistence type="inferred from homology"/>
<dbReference type="NCBIfam" id="TIGR01100">
    <property type="entry name" value="V_ATP_synt_C"/>
    <property type="match status" value="1"/>
</dbReference>
<dbReference type="OrthoDB" id="1744869at2759"/>
<evidence type="ECO:0000256" key="6">
    <source>
        <dbReference type="ARBA" id="ARBA00022989"/>
    </source>
</evidence>
<name>A0A8H7TEX3_9HELO</name>
<dbReference type="InterPro" id="IPR011555">
    <property type="entry name" value="ATPase_proteolipid_su_C_euk"/>
</dbReference>
<dbReference type="PANTHER" id="PTHR10263">
    <property type="entry name" value="V-TYPE PROTON ATPASE PROTEOLIPID SUBUNIT"/>
    <property type="match status" value="1"/>
</dbReference>
<feature type="transmembrane region" description="Helical" evidence="11">
    <location>
        <begin position="55"/>
        <end position="75"/>
    </location>
</feature>
<evidence type="ECO:0000256" key="5">
    <source>
        <dbReference type="ARBA" id="ARBA00022781"/>
    </source>
</evidence>
<keyword evidence="8 11" id="KW-0472">Membrane</keyword>
<keyword evidence="7 11" id="KW-0406">Ion transport</keyword>
<keyword evidence="14" id="KW-1185">Reference proteome</keyword>
<dbReference type="EMBL" id="JAFJYH010000143">
    <property type="protein sequence ID" value="KAG4417860.1"/>
    <property type="molecule type" value="Genomic_DNA"/>
</dbReference>
<protein>
    <recommendedName>
        <fullName evidence="11">V-type proton ATPase proteolipid subunit</fullName>
    </recommendedName>
</protein>
<dbReference type="Pfam" id="PF00137">
    <property type="entry name" value="ATP-synt_C"/>
    <property type="match status" value="2"/>
</dbReference>
<keyword evidence="5 11" id="KW-0375">Hydrogen ion transport</keyword>
<keyword evidence="6 11" id="KW-1133">Transmembrane helix</keyword>
<dbReference type="InterPro" id="IPR002379">
    <property type="entry name" value="ATPase_proteolipid_c-like_dom"/>
</dbReference>
<evidence type="ECO:0000256" key="7">
    <source>
        <dbReference type="ARBA" id="ARBA00023065"/>
    </source>
</evidence>
<dbReference type="CDD" id="cd18176">
    <property type="entry name" value="ATP-synt_Vo_c_ATP6C_rpt2"/>
    <property type="match status" value="1"/>
</dbReference>
<evidence type="ECO:0000256" key="8">
    <source>
        <dbReference type="ARBA" id="ARBA00023136"/>
    </source>
</evidence>
<dbReference type="AlphaFoldDB" id="A0A8H7TEX3"/>
<feature type="domain" description="V-ATPase proteolipid subunit C-like" evidence="12">
    <location>
        <begin position="92"/>
        <end position="151"/>
    </location>
</feature>
<evidence type="ECO:0000313" key="13">
    <source>
        <dbReference type="EMBL" id="KAG4417860.1"/>
    </source>
</evidence>
<evidence type="ECO:0000256" key="2">
    <source>
        <dbReference type="ARBA" id="ARBA00007296"/>
    </source>
</evidence>
<evidence type="ECO:0000259" key="12">
    <source>
        <dbReference type="Pfam" id="PF00137"/>
    </source>
</evidence>
<comment type="subunit">
    <text evidence="10 11">V-ATPase is a heteromultimeric enzyme composed of a peripheral catalytic V1 complex (components A to H) attached to an integral membrane V0 proton pore complex (components: a, c, c', c'', d, e, f and VOA1). The decameric c-ring forms the proton-conducting pore, and is composed of eight proteolipid subunits c, one subunit c' and one subunit c''.</text>
</comment>
<keyword evidence="11" id="KW-0926">Vacuole</keyword>
<feature type="transmembrane region" description="Helical" evidence="11">
    <location>
        <begin position="6"/>
        <end position="34"/>
    </location>
</feature>
<evidence type="ECO:0000256" key="1">
    <source>
        <dbReference type="ARBA" id="ARBA00004128"/>
    </source>
</evidence>
<evidence type="ECO:0000256" key="9">
    <source>
        <dbReference type="ARBA" id="ARBA00045519"/>
    </source>
</evidence>
<evidence type="ECO:0000256" key="10">
    <source>
        <dbReference type="ARBA" id="ARBA00046480"/>
    </source>
</evidence>
<comment type="caution">
    <text evidence="13">The sequence shown here is derived from an EMBL/GenBank/DDBJ whole genome shotgun (WGS) entry which is preliminary data.</text>
</comment>
<dbReference type="InterPro" id="IPR000245">
    <property type="entry name" value="ATPase_proteolipid_csu"/>
</dbReference>
<comment type="similarity">
    <text evidence="2 11">Belongs to the V-ATPase proteolipid subunit family.</text>
</comment>
<feature type="domain" description="V-ATPase proteolipid subunit C-like" evidence="12">
    <location>
        <begin position="16"/>
        <end position="75"/>
    </location>
</feature>
<sequence>MNCPHSPIYASFFGCMGCAVAMIFSSLGAAYGIAKSGIGISAVSVLRPDMMIRNLMPPILAGILAIYGLVVAVVISSSLKEKVALHTSFMQLSAGLSVGLCCLSAGFCIGIVGDAGVRATGQQPRMFVGMMMMLIFAEVLAIYGLIVGLLLLTSSENGVTDCSKGY</sequence>
<keyword evidence="4 11" id="KW-0812">Transmembrane</keyword>
<dbReference type="GO" id="GO:0005774">
    <property type="term" value="C:vacuolar membrane"/>
    <property type="evidence" value="ECO:0007669"/>
    <property type="project" value="UniProtKB-SubCell"/>
</dbReference>
<evidence type="ECO:0000313" key="14">
    <source>
        <dbReference type="Proteomes" id="UP000664132"/>
    </source>
</evidence>
<evidence type="ECO:0000256" key="11">
    <source>
        <dbReference type="RuleBase" id="RU363060"/>
    </source>
</evidence>
<feature type="transmembrane region" description="Helical" evidence="11">
    <location>
        <begin position="127"/>
        <end position="151"/>
    </location>
</feature>
<dbReference type="InterPro" id="IPR035921">
    <property type="entry name" value="F/V-ATP_Csub_sf"/>
</dbReference>